<dbReference type="PROSITE" id="PS50994">
    <property type="entry name" value="INTEGRASE"/>
    <property type="match status" value="1"/>
</dbReference>
<dbReference type="PANTHER" id="PTHR35004:SF8">
    <property type="entry name" value="TRANSPOSASE RV3428C-RELATED"/>
    <property type="match status" value="1"/>
</dbReference>
<reference evidence="2" key="1">
    <citation type="journal article" date="2015" name="Nature">
        <title>Complex archaea that bridge the gap between prokaryotes and eukaryotes.</title>
        <authorList>
            <person name="Spang A."/>
            <person name="Saw J.H."/>
            <person name="Jorgensen S.L."/>
            <person name="Zaremba-Niedzwiedzka K."/>
            <person name="Martijn J."/>
            <person name="Lind A.E."/>
            <person name="van Eijk R."/>
            <person name="Schleper C."/>
            <person name="Guy L."/>
            <person name="Ettema T.J."/>
        </authorList>
    </citation>
    <scope>NUCLEOTIDE SEQUENCE</scope>
</reference>
<proteinExistence type="predicted"/>
<feature type="domain" description="Integrase catalytic" evidence="1">
    <location>
        <begin position="143"/>
        <end position="323"/>
    </location>
</feature>
<dbReference type="Gene3D" id="3.30.420.10">
    <property type="entry name" value="Ribonuclease H-like superfamily/Ribonuclease H"/>
    <property type="match status" value="1"/>
</dbReference>
<evidence type="ECO:0000313" key="2">
    <source>
        <dbReference type="EMBL" id="KKM66629.1"/>
    </source>
</evidence>
<gene>
    <name evidence="2" type="ORF">LCGC14_1479310</name>
</gene>
<dbReference type="AlphaFoldDB" id="A0A0F9JA04"/>
<comment type="caution">
    <text evidence="2">The sequence shown here is derived from an EMBL/GenBank/DDBJ whole genome shotgun (WGS) entry which is preliminary data.</text>
</comment>
<dbReference type="PANTHER" id="PTHR35004">
    <property type="entry name" value="TRANSPOSASE RV3428C-RELATED"/>
    <property type="match status" value="1"/>
</dbReference>
<evidence type="ECO:0000259" key="1">
    <source>
        <dbReference type="PROSITE" id="PS50994"/>
    </source>
</evidence>
<dbReference type="GO" id="GO:0003676">
    <property type="term" value="F:nucleic acid binding"/>
    <property type="evidence" value="ECO:0007669"/>
    <property type="project" value="InterPro"/>
</dbReference>
<dbReference type="SUPFAM" id="SSF53098">
    <property type="entry name" value="Ribonuclease H-like"/>
    <property type="match status" value="1"/>
</dbReference>
<sequence length="522" mass="61563">MGYKRMTKEDIYEILRRWHAGQNVSRIVEVEKCDRKTIFKYIKKFNEAGFGRDTKLPDKERIWDIFEQKILPSVERHRPASKQLEPLEDIIRDMVQDKKEPLKPKSVYSVLKNNHNVNASYETYKIFVRNKGLTQKPARQMIRIELPAGLETQIDYGKVGLLEYLRTGKNKVVWAFCAVLAHSRLPFIQFVYTQDQKSFVESFIDMFEYYGGVTEIQSIDNLKSGVITPDLYDPKLNKSLQEMIEYYGTFIDPCRVGKATDKGKIERMIPSARELFRVLKKIHPTADIHTLNEHALRWCTEEYGQREHGTTRMPPMEVFEETERETLKKLPEERFEAPIWKPAHVHRGDQFFSFDKLRYSLPEAYKGLDVWVRYTERNKMLRVFLDRRLIREYVVTGKAVNYVPEDFPEGKREMMDGGFPRYLRRKAQVFGEASCKLIESILEPHAYLNCRRAQGILAIMKEYRGKPFYEQVCRRALQRGVKLPRTFKAMLKVEEKQLVLDMGINISELGRQMVRDATYYTN</sequence>
<accession>A0A0F9JA04</accession>
<dbReference type="InterPro" id="IPR001584">
    <property type="entry name" value="Integrase_cat-core"/>
</dbReference>
<dbReference type="GO" id="GO:0015074">
    <property type="term" value="P:DNA integration"/>
    <property type="evidence" value="ECO:0007669"/>
    <property type="project" value="InterPro"/>
</dbReference>
<dbReference type="InterPro" id="IPR012337">
    <property type="entry name" value="RNaseH-like_sf"/>
</dbReference>
<dbReference type="InterPro" id="IPR036397">
    <property type="entry name" value="RNaseH_sf"/>
</dbReference>
<name>A0A0F9JA04_9ZZZZ</name>
<organism evidence="2">
    <name type="scientific">marine sediment metagenome</name>
    <dbReference type="NCBI Taxonomy" id="412755"/>
    <lineage>
        <taxon>unclassified sequences</taxon>
        <taxon>metagenomes</taxon>
        <taxon>ecological metagenomes</taxon>
    </lineage>
</organism>
<protein>
    <recommendedName>
        <fullName evidence="1">Integrase catalytic domain-containing protein</fullName>
    </recommendedName>
</protein>
<dbReference type="EMBL" id="LAZR01010493">
    <property type="protein sequence ID" value="KKM66629.1"/>
    <property type="molecule type" value="Genomic_DNA"/>
</dbReference>
<dbReference type="NCBIfam" id="NF033546">
    <property type="entry name" value="transpos_IS21"/>
    <property type="match status" value="1"/>
</dbReference>